<dbReference type="Proteomes" id="UP000003861">
    <property type="component" value="Unassembled WGS sequence"/>
</dbReference>
<dbReference type="PATRIC" id="fig|1033806.12.peg.2390"/>
<reference evidence="3 4" key="2">
    <citation type="journal article" date="2013" name="PLoS ONE">
        <title>INDIGO - INtegrated Data Warehouse of MIcrobial GenOmes with Examples from the Red Sea Extremophiles.</title>
        <authorList>
            <person name="Alam I."/>
            <person name="Antunes A."/>
            <person name="Kamau A.A."/>
            <person name="Ba Alawi W."/>
            <person name="Kalkatawi M."/>
            <person name="Stingl U."/>
            <person name="Bajic V.B."/>
        </authorList>
    </citation>
    <scope>NUCLEOTIDE SEQUENCE [LARGE SCALE GENOMIC DNA]</scope>
    <source>
        <strain evidence="3 4">SARL4B</strain>
    </source>
</reference>
<feature type="region of interest" description="Disordered" evidence="1">
    <location>
        <begin position="402"/>
        <end position="421"/>
    </location>
</feature>
<organism evidence="2 5">
    <name type="scientific">Halorhabdus tiamatea SARL4B</name>
    <dbReference type="NCBI Taxonomy" id="1033806"/>
    <lineage>
        <taxon>Archaea</taxon>
        <taxon>Methanobacteriati</taxon>
        <taxon>Methanobacteriota</taxon>
        <taxon>Stenosarchaea group</taxon>
        <taxon>Halobacteria</taxon>
        <taxon>Halobacteriales</taxon>
        <taxon>Haloarculaceae</taxon>
        <taxon>Halorhabdus</taxon>
    </lineage>
</organism>
<dbReference type="KEGG" id="hti:HTIA_2401"/>
<feature type="compositionally biased region" description="Polar residues" evidence="1">
    <location>
        <begin position="49"/>
        <end position="59"/>
    </location>
</feature>
<evidence type="ECO:0000313" key="3">
    <source>
        <dbReference type="EMBL" id="ERJ06341.1"/>
    </source>
</evidence>
<dbReference type="eggNOG" id="arCOG10079">
    <property type="taxonomic scope" value="Archaea"/>
</dbReference>
<evidence type="ECO:0000313" key="5">
    <source>
        <dbReference type="Proteomes" id="UP000015381"/>
    </source>
</evidence>
<evidence type="ECO:0000256" key="1">
    <source>
        <dbReference type="SAM" id="MobiDB-lite"/>
    </source>
</evidence>
<feature type="compositionally biased region" description="Low complexity" evidence="1">
    <location>
        <begin position="35"/>
        <end position="48"/>
    </location>
</feature>
<accession>S6CUN0</accession>
<feature type="compositionally biased region" description="Low complexity" evidence="1">
    <location>
        <begin position="67"/>
        <end position="84"/>
    </location>
</feature>
<proteinExistence type="predicted"/>
<gene>
    <name evidence="3" type="ORF">HLRTI_001546</name>
    <name evidence="2" type="ORF">HTIA_2401</name>
</gene>
<sequence length="421" mass="46826">MNSIDNILDGDEGKLTRRKLIAAVAASTAFVAGCGEDTSATDSDAPSDNQPITITDTNDTATHRQTTETSTQTPENTTQHAPTDTPEETPSEDPDEPTETEQPTETDEPTDTQEPTETEEPTTTPQEDSLTLEEIYREQMIEAKPDGKQAVDQNWDHIQNQLDGNYSDDELPDLVEDLAMQIDGETRAENVATGLAYALHDKLGYSVDEIMVDARNIMTGAPQHTASVYTTPNPDTDNPETQVTTVFPWGKSEYEDRILKPNEQNPTNTEQTIIDAWSSDEPDGVSSIFDLDGAKKQIESTFGGKILDPDGWNSIDSENDDLILGYLMGGDDGKVSYEPAARQRIDEILDVQNINENPAEYGTEARRLIEDASVFFYSHVEGEDAYMQVNYDEEEFTFSSVDHETHEENIRENFPKYSDEN</sequence>
<dbReference type="EMBL" id="HF571520">
    <property type="protein sequence ID" value="CCQ34509.1"/>
    <property type="molecule type" value="Genomic_DNA"/>
</dbReference>
<keyword evidence="5" id="KW-1185">Reference proteome</keyword>
<reference evidence="3 4" key="1">
    <citation type="journal article" date="2011" name="J. Bacteriol.">
        <title>Genome sequence of Halorhabdus tiamatea, the first archaeon isolated from a deep-sea anoxic brine lake.</title>
        <authorList>
            <person name="Antunes A."/>
            <person name="Alam I."/>
            <person name="Bajic V.B."/>
            <person name="Stingl U."/>
        </authorList>
    </citation>
    <scope>NUCLEOTIDE SEQUENCE [LARGE SCALE GENOMIC DNA]</scope>
    <source>
        <strain evidence="3 4">SARL4B</strain>
    </source>
</reference>
<dbReference type="AlphaFoldDB" id="S6CUN0"/>
<reference evidence="2 5" key="3">
    <citation type="journal article" date="2014" name="Environ. Microbiol.">
        <title>Halorhabdus tiamatea: proteogenomics and glycosidase activity measurements identify the first cultivated euryarchaeon from a deep-sea anoxic brine lake as potential polysaccharide degrader.</title>
        <authorList>
            <person name="Werner J."/>
            <person name="Ferrer M."/>
            <person name="Michel G."/>
            <person name="Mann A.J."/>
            <person name="Huang S."/>
            <person name="Juarez S."/>
            <person name="Ciordia S."/>
            <person name="Albar J.P."/>
            <person name="Alcaide M."/>
            <person name="La Cono V."/>
            <person name="Yakimov M.M."/>
            <person name="Antunes A."/>
            <person name="Taborda M."/>
            <person name="Da Costa M.S."/>
            <person name="Amann R.I."/>
            <person name="Gloeckner F.O."/>
            <person name="Golyshina O.V."/>
            <person name="Golyshin P.N."/>
            <person name="Teeling H."/>
        </authorList>
    </citation>
    <scope>NUCLEOTIDE SEQUENCE [LARGE SCALE GENOMIC DNA]</scope>
    <source>
        <strain evidence="5">SARL4B</strain>
        <strain evidence="2">Type strain: SARL4B</strain>
    </source>
</reference>
<feature type="region of interest" description="Disordered" evidence="1">
    <location>
        <begin position="35"/>
        <end position="130"/>
    </location>
</feature>
<feature type="compositionally biased region" description="Acidic residues" evidence="1">
    <location>
        <begin position="85"/>
        <end position="120"/>
    </location>
</feature>
<evidence type="ECO:0000313" key="2">
    <source>
        <dbReference type="EMBL" id="CCQ34509.1"/>
    </source>
</evidence>
<evidence type="ECO:0000313" key="4">
    <source>
        <dbReference type="Proteomes" id="UP000003861"/>
    </source>
</evidence>
<dbReference type="HOGENOM" id="CLU_651536_0_0_2"/>
<dbReference type="RefSeq" id="WP_020936402.1">
    <property type="nucleotide sequence ID" value="NC_021921.1"/>
</dbReference>
<dbReference type="GeneID" id="23799052"/>
<name>S6CUN0_9EURY</name>
<dbReference type="Proteomes" id="UP000015381">
    <property type="component" value="Chromosome I"/>
</dbReference>
<protein>
    <submittedName>
        <fullName evidence="2">Uncharacterized protein</fullName>
    </submittedName>
</protein>
<dbReference type="EMBL" id="AFNT02000016">
    <property type="protein sequence ID" value="ERJ06341.1"/>
    <property type="molecule type" value="Genomic_DNA"/>
</dbReference>